<dbReference type="Proteomes" id="UP001652445">
    <property type="component" value="Unassembled WGS sequence"/>
</dbReference>
<dbReference type="SUPFAM" id="SSF46785">
    <property type="entry name" value="Winged helix' DNA-binding domain"/>
    <property type="match status" value="1"/>
</dbReference>
<organism evidence="4 5">
    <name type="scientific">Paenibacillus baimaensis</name>
    <dbReference type="NCBI Taxonomy" id="2982185"/>
    <lineage>
        <taxon>Bacteria</taxon>
        <taxon>Bacillati</taxon>
        <taxon>Bacillota</taxon>
        <taxon>Bacilli</taxon>
        <taxon>Bacillales</taxon>
        <taxon>Paenibacillaceae</taxon>
        <taxon>Paenibacillus</taxon>
    </lineage>
</organism>
<keyword evidence="3" id="KW-0804">Transcription</keyword>
<dbReference type="EMBL" id="JAOQIO010000125">
    <property type="protein sequence ID" value="MCU6798204.1"/>
    <property type="molecule type" value="Genomic_DNA"/>
</dbReference>
<comment type="caution">
    <text evidence="4">The sequence shown here is derived from an EMBL/GenBank/DDBJ whole genome shotgun (WGS) entry which is preliminary data.</text>
</comment>
<gene>
    <name evidence="4" type="ORF">OB236_39365</name>
</gene>
<evidence type="ECO:0000256" key="1">
    <source>
        <dbReference type="ARBA" id="ARBA00023015"/>
    </source>
</evidence>
<keyword evidence="1" id="KW-0805">Transcription regulation</keyword>
<evidence type="ECO:0000256" key="3">
    <source>
        <dbReference type="ARBA" id="ARBA00023163"/>
    </source>
</evidence>
<dbReference type="InterPro" id="IPR052362">
    <property type="entry name" value="HTH-GbsR_regulator"/>
</dbReference>
<evidence type="ECO:0008006" key="6">
    <source>
        <dbReference type="Google" id="ProtNLM"/>
    </source>
</evidence>
<dbReference type="Gene3D" id="1.10.10.10">
    <property type="entry name" value="Winged helix-like DNA-binding domain superfamily/Winged helix DNA-binding domain"/>
    <property type="match status" value="1"/>
</dbReference>
<protein>
    <recommendedName>
        <fullName evidence="6">HTH-type transcriptional regulator</fullName>
    </recommendedName>
</protein>
<accession>A0ABT2UX18</accession>
<evidence type="ECO:0000313" key="4">
    <source>
        <dbReference type="EMBL" id="MCU6798204.1"/>
    </source>
</evidence>
<sequence>MLQTLDEMKLSTSHFMSMHLEKEGFSPLVGRLFTLLLFSAEPLCLQQMAEALSVSKAAISVQIRNMVSRHLCNKVPVQNDRKDYYYITDDFEIHVFETYKEKIKSVQQTLKRNLLALPEQEGLDSADQETCRVVEQRFSEISLFCDIYMSRMKGFNEEWLLKKQLL</sequence>
<name>A0ABT2UX18_9BACL</name>
<keyword evidence="5" id="KW-1185">Reference proteome</keyword>
<dbReference type="PANTHER" id="PTHR38465:SF1">
    <property type="entry name" value="HTH-TYPE TRANSCRIPTIONAL REGULATOR MJ1563-RELATED"/>
    <property type="match status" value="1"/>
</dbReference>
<dbReference type="PANTHER" id="PTHR38465">
    <property type="entry name" value="HTH-TYPE TRANSCRIPTIONAL REGULATOR MJ1563-RELATED"/>
    <property type="match status" value="1"/>
</dbReference>
<dbReference type="InterPro" id="IPR036388">
    <property type="entry name" value="WH-like_DNA-bd_sf"/>
</dbReference>
<dbReference type="InterPro" id="IPR036390">
    <property type="entry name" value="WH_DNA-bd_sf"/>
</dbReference>
<reference evidence="4 5" key="1">
    <citation type="submission" date="2022-09" db="EMBL/GenBank/DDBJ databases">
        <authorList>
            <person name="Han X.L."/>
            <person name="Wang Q."/>
            <person name="Lu T."/>
        </authorList>
    </citation>
    <scope>NUCLEOTIDE SEQUENCE [LARGE SCALE GENOMIC DNA]</scope>
    <source>
        <strain evidence="4 5">WQ 127069</strain>
    </source>
</reference>
<proteinExistence type="predicted"/>
<keyword evidence="2" id="KW-0238">DNA-binding</keyword>
<evidence type="ECO:0000313" key="5">
    <source>
        <dbReference type="Proteomes" id="UP001652445"/>
    </source>
</evidence>
<evidence type="ECO:0000256" key="2">
    <source>
        <dbReference type="ARBA" id="ARBA00023125"/>
    </source>
</evidence>